<dbReference type="Proteomes" id="UP000564885">
    <property type="component" value="Unassembled WGS sequence"/>
</dbReference>
<evidence type="ECO:0000313" key="2">
    <source>
        <dbReference type="EMBL" id="NNM74987.1"/>
    </source>
</evidence>
<sequence>MGLLDQVLGQVIGGLAGGQGSARPEPGGTPAPPQGGGSANPLILAILALVASRVVHQGAGGLGSKLRDLLAGANSLGTGRPTGGGLETSGLPGGGGVLGGDRPQERSSGDGFLDSIGSMLDNPHPGRNPRETGGERRAPAGVPPSGPGGGMFGDGMGGGLAAAGFSGLVGSGLGGLLERFRQNGRGDVFESWVGTGPNEPISPDDLGGALGDDTIDALARETGLGRADLLAQLSQALPQVVDGLTPAGRLPDPDEESRRA</sequence>
<evidence type="ECO:0000256" key="1">
    <source>
        <dbReference type="SAM" id="MobiDB-lite"/>
    </source>
</evidence>
<reference evidence="2 3" key="1">
    <citation type="submission" date="2020-04" db="EMBL/GenBank/DDBJ databases">
        <title>Enterovirga sp. isolate from soil.</title>
        <authorList>
            <person name="Chea S."/>
            <person name="Kim D.-U."/>
        </authorList>
    </citation>
    <scope>NUCLEOTIDE SEQUENCE [LARGE SCALE GENOMIC DNA]</scope>
    <source>
        <strain evidence="2 3">DB1703</strain>
    </source>
</reference>
<name>A0A849IGA8_9HYPH</name>
<proteinExistence type="predicted"/>
<dbReference type="EMBL" id="JABEPP010000007">
    <property type="protein sequence ID" value="NNM74987.1"/>
    <property type="molecule type" value="Genomic_DNA"/>
</dbReference>
<dbReference type="RefSeq" id="WP_171220496.1">
    <property type="nucleotide sequence ID" value="NZ_JABEPP010000007.1"/>
</dbReference>
<dbReference type="AlphaFoldDB" id="A0A849IGA8"/>
<dbReference type="InterPro" id="IPR027405">
    <property type="entry name" value="YidB-like"/>
</dbReference>
<keyword evidence="3" id="KW-1185">Reference proteome</keyword>
<feature type="compositionally biased region" description="Gly residues" evidence="1">
    <location>
        <begin position="80"/>
        <end position="99"/>
    </location>
</feature>
<gene>
    <name evidence="2" type="ORF">HJG44_21730</name>
</gene>
<comment type="caution">
    <text evidence="2">The sequence shown here is derived from an EMBL/GenBank/DDBJ whole genome shotgun (WGS) entry which is preliminary data.</text>
</comment>
<dbReference type="Gene3D" id="1.10.10.690">
    <property type="entry name" value="YidB-like"/>
    <property type="match status" value="1"/>
</dbReference>
<feature type="region of interest" description="Disordered" evidence="1">
    <location>
        <begin position="78"/>
        <end position="153"/>
    </location>
</feature>
<accession>A0A849IGA8</accession>
<dbReference type="Pfam" id="PF20159">
    <property type="entry name" value="YidB"/>
    <property type="match status" value="1"/>
</dbReference>
<feature type="region of interest" description="Disordered" evidence="1">
    <location>
        <begin position="15"/>
        <end position="36"/>
    </location>
</feature>
<dbReference type="SUPFAM" id="SSF140804">
    <property type="entry name" value="YidB-like"/>
    <property type="match status" value="1"/>
</dbReference>
<organism evidence="2 3">
    <name type="scientific">Enterovirga aerilata</name>
    <dbReference type="NCBI Taxonomy" id="2730920"/>
    <lineage>
        <taxon>Bacteria</taxon>
        <taxon>Pseudomonadati</taxon>
        <taxon>Pseudomonadota</taxon>
        <taxon>Alphaproteobacteria</taxon>
        <taxon>Hyphomicrobiales</taxon>
        <taxon>Methylobacteriaceae</taxon>
        <taxon>Enterovirga</taxon>
    </lineage>
</organism>
<evidence type="ECO:0000313" key="3">
    <source>
        <dbReference type="Proteomes" id="UP000564885"/>
    </source>
</evidence>
<feature type="compositionally biased region" description="Basic and acidic residues" evidence="1">
    <location>
        <begin position="128"/>
        <end position="138"/>
    </location>
</feature>
<protein>
    <submittedName>
        <fullName evidence="2">DUF937 domain-containing protein</fullName>
    </submittedName>
</protein>
<dbReference type="InterPro" id="IPR045372">
    <property type="entry name" value="YidB"/>
</dbReference>